<dbReference type="UniPathway" id="UPA00262">
    <property type="reaction ID" value="UER00211"/>
</dbReference>
<keyword evidence="6" id="KW-0627">Porphyrin biosynthesis</keyword>
<dbReference type="CDD" id="cd11642">
    <property type="entry name" value="SUMT"/>
    <property type="match status" value="1"/>
</dbReference>
<dbReference type="GO" id="GO:0019354">
    <property type="term" value="P:siroheme biosynthetic process"/>
    <property type="evidence" value="ECO:0007669"/>
    <property type="project" value="UniProtKB-UniPathway"/>
</dbReference>
<dbReference type="HOGENOM" id="CLU_011276_7_0_6"/>
<keyword evidence="5" id="KW-0949">S-adenosyl-L-methionine</keyword>
<dbReference type="NCBIfam" id="NF004790">
    <property type="entry name" value="PRK06136.1"/>
    <property type="match status" value="1"/>
</dbReference>
<evidence type="ECO:0000313" key="11">
    <source>
        <dbReference type="Proteomes" id="UP000032749"/>
    </source>
</evidence>
<evidence type="ECO:0000256" key="2">
    <source>
        <dbReference type="ARBA" id="ARBA00012162"/>
    </source>
</evidence>
<dbReference type="EMBL" id="FO203512">
    <property type="protein sequence ID" value="CCK77241.1"/>
    <property type="molecule type" value="Genomic_DNA"/>
</dbReference>
<accession>R4YPY5</accession>
<feature type="domain" description="Tetrapyrrole methylase" evidence="9">
    <location>
        <begin position="16"/>
        <end position="223"/>
    </location>
</feature>
<evidence type="ECO:0000256" key="6">
    <source>
        <dbReference type="ARBA" id="ARBA00023244"/>
    </source>
</evidence>
<dbReference type="Pfam" id="PF00590">
    <property type="entry name" value="TP_methylase"/>
    <property type="match status" value="1"/>
</dbReference>
<dbReference type="InterPro" id="IPR014777">
    <property type="entry name" value="4pyrrole_Mease_sub1"/>
</dbReference>
<evidence type="ECO:0000259" key="9">
    <source>
        <dbReference type="Pfam" id="PF00590"/>
    </source>
</evidence>
<sequence length="263" mass="28353">MKNTEEKLTAMNNSHVILVGAGPGDPELLTLKALKAIQNADAILYDALISEEILAMIPENCKRFNVGKRCGAHKMKQEEINEFLYKMSLRHKNVVRLKGGDPFIFGRGGEELEYLQERNVETSVIPGITAAAGCAASCNIPLTHRGYGNSLLLHSGHSSSGEFDPSHTDKNNQTQVFYMGMNQAAAISAHLISIGHSPETEVAVICQGTRKNQASQLGTLASLPAMAEEMKHLTPGLIILGNVVGLASAQQQKQQAEQLPLTA</sequence>
<proteinExistence type="inferred from homology"/>
<evidence type="ECO:0000256" key="8">
    <source>
        <dbReference type="ARBA" id="ARBA00060548"/>
    </source>
</evidence>
<dbReference type="PATRIC" id="fig|698738.3.peg.3186"/>
<dbReference type="STRING" id="698738.OLEAN_C30650"/>
<dbReference type="Gene3D" id="3.40.1010.10">
    <property type="entry name" value="Cobalt-precorrin-4 Transmethylase, Domain 1"/>
    <property type="match status" value="1"/>
</dbReference>
<keyword evidence="3 10" id="KW-0489">Methyltransferase</keyword>
<gene>
    <name evidence="10" type="primary">nirE</name>
    <name evidence="10" type="ORF">OLEAN_C30650</name>
</gene>
<dbReference type="FunFam" id="3.40.1010.10:FF:000001">
    <property type="entry name" value="Siroheme synthase"/>
    <property type="match status" value="1"/>
</dbReference>
<dbReference type="OrthoDB" id="9815856at2"/>
<dbReference type="SUPFAM" id="SSF53790">
    <property type="entry name" value="Tetrapyrrole methylase"/>
    <property type="match status" value="1"/>
</dbReference>
<dbReference type="EC" id="2.1.1.107" evidence="2"/>
<dbReference type="GO" id="GO:0032259">
    <property type="term" value="P:methylation"/>
    <property type="evidence" value="ECO:0007669"/>
    <property type="project" value="UniProtKB-KW"/>
</dbReference>
<evidence type="ECO:0000256" key="1">
    <source>
        <dbReference type="ARBA" id="ARBA00005879"/>
    </source>
</evidence>
<dbReference type="InterPro" id="IPR035996">
    <property type="entry name" value="4pyrrol_Methylase_sf"/>
</dbReference>
<dbReference type="Proteomes" id="UP000032749">
    <property type="component" value="Chromosome"/>
</dbReference>
<dbReference type="InterPro" id="IPR003043">
    <property type="entry name" value="Uropor_MeTrfase_CS"/>
</dbReference>
<dbReference type="PANTHER" id="PTHR45790">
    <property type="entry name" value="SIROHEME SYNTHASE-RELATED"/>
    <property type="match status" value="1"/>
</dbReference>
<dbReference type="InterPro" id="IPR014776">
    <property type="entry name" value="4pyrrole_Mease_sub2"/>
</dbReference>
<comment type="similarity">
    <text evidence="1">Belongs to the precorrin methyltransferase family.</text>
</comment>
<evidence type="ECO:0000256" key="7">
    <source>
        <dbReference type="ARBA" id="ARBA00025705"/>
    </source>
</evidence>
<evidence type="ECO:0000256" key="4">
    <source>
        <dbReference type="ARBA" id="ARBA00022679"/>
    </source>
</evidence>
<dbReference type="GO" id="GO:0004851">
    <property type="term" value="F:uroporphyrin-III C-methyltransferase activity"/>
    <property type="evidence" value="ECO:0007669"/>
    <property type="project" value="UniProtKB-EC"/>
</dbReference>
<dbReference type="InterPro" id="IPR050161">
    <property type="entry name" value="Siro_Cobalamin_biosynth"/>
</dbReference>
<reference evidence="10 11" key="1">
    <citation type="journal article" date="2013" name="Nat. Commun.">
        <title>Genome sequence and functional genomic analysis of the oil-degrading bacterium Oleispira antarctica.</title>
        <authorList>
            <person name="Kube M."/>
            <person name="Chernikova T.N."/>
            <person name="Al-Ramahi Y."/>
            <person name="Beloqui A."/>
            <person name="Lopez-Cortez N."/>
            <person name="Guazzaroni M.E."/>
            <person name="Heipieper H.J."/>
            <person name="Klages S."/>
            <person name="Kotsyurbenko O.R."/>
            <person name="Langer I."/>
            <person name="Nechitaylo T.Y."/>
            <person name="Lunsdorf H."/>
            <person name="Fernandez M."/>
            <person name="Juarez S."/>
            <person name="Ciordia S."/>
            <person name="Singer A."/>
            <person name="Kagan O."/>
            <person name="Egorova O."/>
            <person name="Petit P.A."/>
            <person name="Stogios P."/>
            <person name="Kim Y."/>
            <person name="Tchigvintsev A."/>
            <person name="Flick R."/>
            <person name="Denaro R."/>
            <person name="Genovese M."/>
            <person name="Albar J.P."/>
            <person name="Reva O.N."/>
            <person name="Martinez-Gomariz M."/>
            <person name="Tran H."/>
            <person name="Ferrer M."/>
            <person name="Savchenko A."/>
            <person name="Yakunin A.F."/>
            <person name="Yakimov M.M."/>
            <person name="Golyshina O.V."/>
            <person name="Reinhardt R."/>
            <person name="Golyshin P.N."/>
        </authorList>
    </citation>
    <scope>NUCLEOTIDE SEQUENCE [LARGE SCALE GENOMIC DNA]</scope>
</reference>
<dbReference type="Gene3D" id="3.30.950.10">
    <property type="entry name" value="Methyltransferase, Cobalt-precorrin-4 Transmethylase, Domain 2"/>
    <property type="match status" value="1"/>
</dbReference>
<name>R4YPY5_OLEAN</name>
<comment type="pathway">
    <text evidence="8">Cofactor biosynthesis; adenosylcobalamin biosynthesis; precorrin-2 from uroporphyrinogen III: step 1/1.</text>
</comment>
<comment type="pathway">
    <text evidence="7">Porphyrin-containing compound metabolism; siroheme biosynthesis; precorrin-2 from uroporphyrinogen III: step 1/1.</text>
</comment>
<keyword evidence="11" id="KW-1185">Reference proteome</keyword>
<dbReference type="PROSITE" id="PS00839">
    <property type="entry name" value="SUMT_1"/>
    <property type="match status" value="1"/>
</dbReference>
<evidence type="ECO:0000256" key="5">
    <source>
        <dbReference type="ARBA" id="ARBA00022691"/>
    </source>
</evidence>
<dbReference type="InterPro" id="IPR000878">
    <property type="entry name" value="4pyrrol_Mease"/>
</dbReference>
<evidence type="ECO:0000256" key="3">
    <source>
        <dbReference type="ARBA" id="ARBA00022603"/>
    </source>
</evidence>
<protein>
    <recommendedName>
        <fullName evidence="2">uroporphyrinogen-III C-methyltransferase</fullName>
        <ecNumber evidence="2">2.1.1.107</ecNumber>
    </recommendedName>
</protein>
<dbReference type="KEGG" id="oai:OLEAN_C30650"/>
<keyword evidence="4 10" id="KW-0808">Transferase</keyword>
<organism evidence="10 11">
    <name type="scientific">Oleispira antarctica RB-8</name>
    <dbReference type="NCBI Taxonomy" id="698738"/>
    <lineage>
        <taxon>Bacteria</taxon>
        <taxon>Pseudomonadati</taxon>
        <taxon>Pseudomonadota</taxon>
        <taxon>Gammaproteobacteria</taxon>
        <taxon>Oceanospirillales</taxon>
        <taxon>Oceanospirillaceae</taxon>
        <taxon>Oleispira</taxon>
    </lineage>
</organism>
<dbReference type="PANTHER" id="PTHR45790:SF1">
    <property type="entry name" value="SIROHEME SYNTHASE"/>
    <property type="match status" value="1"/>
</dbReference>
<dbReference type="AlphaFoldDB" id="R4YPY5"/>
<dbReference type="NCBIfam" id="TIGR01469">
    <property type="entry name" value="cobA_cysG_Cterm"/>
    <property type="match status" value="1"/>
</dbReference>
<evidence type="ECO:0000313" key="10">
    <source>
        <dbReference type="EMBL" id="CCK77241.1"/>
    </source>
</evidence>
<dbReference type="InterPro" id="IPR006366">
    <property type="entry name" value="CobA/CysG_C"/>
</dbReference>